<dbReference type="SUPFAM" id="SSF49417">
    <property type="entry name" value="p53-like transcription factors"/>
    <property type="match status" value="1"/>
</dbReference>
<evidence type="ECO:0000256" key="14">
    <source>
        <dbReference type="PROSITE-ProRule" id="PRU00201"/>
    </source>
</evidence>
<reference evidence="17" key="1">
    <citation type="journal article" date="2015" name="Gene Expr. Patterns">
        <title>Expession patterns of mesenchyme specification genes in two distantly related echinoids, Glyptocidaris crenularis and Echinocardium cordatum.</title>
        <authorList>
            <person name="Yamazaki A."/>
            <person name="Minokawa T."/>
        </authorList>
    </citation>
    <scope>NUCLEOTIDE SEQUENCE</scope>
</reference>
<keyword evidence="9" id="KW-0804">Transcription</keyword>
<evidence type="ECO:0000259" key="16">
    <source>
        <dbReference type="PROSITE" id="PS50252"/>
    </source>
</evidence>
<evidence type="ECO:0000256" key="4">
    <source>
        <dbReference type="ARBA" id="ARBA00022553"/>
    </source>
</evidence>
<dbReference type="GO" id="GO:0000981">
    <property type="term" value="F:DNA-binding transcription factor activity, RNA polymerase II-specific"/>
    <property type="evidence" value="ECO:0007669"/>
    <property type="project" value="TreeGrafter"/>
</dbReference>
<dbReference type="InterPro" id="IPR036960">
    <property type="entry name" value="T-box_sf"/>
</dbReference>
<evidence type="ECO:0000256" key="3">
    <source>
        <dbReference type="ARBA" id="ARBA00022499"/>
    </source>
</evidence>
<dbReference type="InterPro" id="IPR046360">
    <property type="entry name" value="T-box_DNA-bd"/>
</dbReference>
<evidence type="ECO:0000256" key="10">
    <source>
        <dbReference type="ARBA" id="ARBA00023242"/>
    </source>
</evidence>
<dbReference type="InterPro" id="IPR001699">
    <property type="entry name" value="TF_T-box"/>
</dbReference>
<feature type="compositionally biased region" description="Basic and acidic residues" evidence="15">
    <location>
        <begin position="657"/>
        <end position="666"/>
    </location>
</feature>
<dbReference type="GO" id="GO:0000785">
    <property type="term" value="C:chromatin"/>
    <property type="evidence" value="ECO:0007669"/>
    <property type="project" value="TreeGrafter"/>
</dbReference>
<dbReference type="InterPro" id="IPR008967">
    <property type="entry name" value="p53-like_TF_DNA-bd_sf"/>
</dbReference>
<dbReference type="Gene3D" id="2.60.40.820">
    <property type="entry name" value="Transcription factor, T-box"/>
    <property type="match status" value="1"/>
</dbReference>
<dbReference type="GO" id="GO:0005634">
    <property type="term" value="C:nucleus"/>
    <property type="evidence" value="ECO:0007669"/>
    <property type="project" value="UniProtKB-SubCell"/>
</dbReference>
<protein>
    <recommendedName>
        <fullName evidence="11">T-box transcription factor TBX21</fullName>
    </recommendedName>
    <alternativeName>
        <fullName evidence="12">T-cell-specific T-box transcription factor T-bet</fullName>
    </alternativeName>
    <alternativeName>
        <fullName evidence="13">Transcription factor TBLYM</fullName>
    </alternativeName>
</protein>
<keyword evidence="3" id="KW-1017">Isopeptide bond</keyword>
<sequence length="781" mass="85957">MGDSIALQSFHLNDFSLQNHSQSLNPQDQQQVPLHYPGHNAQVPLNSSCPRANFSGIPTPPLANSHQVQYRAGDRYAFQQPQHADQQNSGNGAHGLHRAAEDVHHTSPEGHSTGTNLHGNADENNFHSAPDVIHDFDVKKEHDENGTSAPPFFSDSKPSSQLALHQAIGDALAMGHNYGPISKHHLGDGILHNHVDDGGKVFSNHQPEQYPPPAGMQNVDTTSGAGKAGIFLCNRDLWRRFHQHKTEMIITKQGRRMFSQLVFKLSGLDPTAQYNVFVDMVLCDPNQWKFQCGKWIPCGQAENIPKVSNIYLHPDSPSNGLHWMHQDIVFSKLKLTNHRSKGSGFVILNSMHKYQPRVHALELSERRSLQSHSFPETQFYAVTAYQNTDVTQLKIDYNPFAKGFRDNYDNLSPRDFSILSNFQRPKNVTVQKNSCPAPVVNAANLQSGFHPSSRLPHPGHYQHPFRHHPHPHPHHQRQHQVHPRLPFPSYHHRPALPSFRANVSQPPSVSSCPTGGNFRLPNPDETAFKLVGNISQTSRPSFTPISPPHVPTSSAAATGQFPIPVPTSLASLAAESSSVCPPLQPEQPLQPSACGNAESKTIHYRSSFLGTCEQSPQTASRFSPDIVTPENCKEPNKADLSWLNTPPSSDCPPETKPLPHDGDHAAKRQKISPGGQSDGASDSSLVSDHVTETDATSCEFTSSVDGSFPTEEGGMPNYAQGLHGQLNMPQQVFHHYGNMYFQQNFPAFSSSPPAATGFSGPQQSYPSASGVMYYGQNFQSS</sequence>
<evidence type="ECO:0000256" key="12">
    <source>
        <dbReference type="ARBA" id="ARBA00078344"/>
    </source>
</evidence>
<evidence type="ECO:0000256" key="5">
    <source>
        <dbReference type="ARBA" id="ARBA00022843"/>
    </source>
</evidence>
<dbReference type="PROSITE" id="PS01264">
    <property type="entry name" value="TBOX_2"/>
    <property type="match status" value="1"/>
</dbReference>
<dbReference type="Pfam" id="PF00907">
    <property type="entry name" value="T-box"/>
    <property type="match status" value="1"/>
</dbReference>
<feature type="domain" description="T-box" evidence="16">
    <location>
        <begin position="232"/>
        <end position="406"/>
    </location>
</feature>
<keyword evidence="6" id="KW-0805">Transcription regulation</keyword>
<evidence type="ECO:0000256" key="9">
    <source>
        <dbReference type="ARBA" id="ARBA00023163"/>
    </source>
</evidence>
<dbReference type="GO" id="GO:0001708">
    <property type="term" value="P:cell fate specification"/>
    <property type="evidence" value="ECO:0007669"/>
    <property type="project" value="TreeGrafter"/>
</dbReference>
<keyword evidence="5" id="KW-0832">Ubl conjugation</keyword>
<accession>A0A0P0UPX3</accession>
<dbReference type="PRINTS" id="PR00937">
    <property type="entry name" value="TBOX"/>
</dbReference>
<keyword evidence="2" id="KW-0678">Repressor</keyword>
<dbReference type="AlphaFoldDB" id="A0A0P0UPX3"/>
<keyword evidence="4" id="KW-0597">Phosphoprotein</keyword>
<dbReference type="PROSITE" id="PS50252">
    <property type="entry name" value="TBOX_3"/>
    <property type="match status" value="1"/>
</dbReference>
<dbReference type="GO" id="GO:0045892">
    <property type="term" value="P:negative regulation of DNA-templated transcription"/>
    <property type="evidence" value="ECO:0007669"/>
    <property type="project" value="UniProtKB-ARBA"/>
</dbReference>
<evidence type="ECO:0000256" key="7">
    <source>
        <dbReference type="ARBA" id="ARBA00023125"/>
    </source>
</evidence>
<evidence type="ECO:0000256" key="11">
    <source>
        <dbReference type="ARBA" id="ARBA00072238"/>
    </source>
</evidence>
<feature type="compositionally biased region" description="Polar residues" evidence="15">
    <location>
        <begin position="674"/>
        <end position="686"/>
    </location>
</feature>
<evidence type="ECO:0000256" key="8">
    <source>
        <dbReference type="ARBA" id="ARBA00023159"/>
    </source>
</evidence>
<keyword evidence="10 14" id="KW-0539">Nucleus</keyword>
<dbReference type="InterPro" id="IPR018186">
    <property type="entry name" value="TF_T-box_CS"/>
</dbReference>
<dbReference type="PROSITE" id="PS01283">
    <property type="entry name" value="TBOX_1"/>
    <property type="match status" value="1"/>
</dbReference>
<dbReference type="EMBL" id="LC011956">
    <property type="protein sequence ID" value="BAS66820.1"/>
    <property type="molecule type" value="mRNA"/>
</dbReference>
<dbReference type="GO" id="GO:0000978">
    <property type="term" value="F:RNA polymerase II cis-regulatory region sequence-specific DNA binding"/>
    <property type="evidence" value="ECO:0007669"/>
    <property type="project" value="InterPro"/>
</dbReference>
<evidence type="ECO:0000256" key="13">
    <source>
        <dbReference type="ARBA" id="ARBA00081928"/>
    </source>
</evidence>
<feature type="region of interest" description="Disordered" evidence="15">
    <location>
        <begin position="615"/>
        <end position="714"/>
    </location>
</feature>
<feature type="compositionally biased region" description="Polar residues" evidence="15">
    <location>
        <begin position="693"/>
        <end position="705"/>
    </location>
</feature>
<evidence type="ECO:0000256" key="15">
    <source>
        <dbReference type="SAM" id="MobiDB-lite"/>
    </source>
</evidence>
<dbReference type="SMART" id="SM00425">
    <property type="entry name" value="TBOX"/>
    <property type="match status" value="1"/>
</dbReference>
<keyword evidence="7 14" id="KW-0238">DNA-binding</keyword>
<dbReference type="PANTHER" id="PTHR11267:SF201">
    <property type="entry name" value="T-BOX DOMAIN-CONTAINING PROTEIN"/>
    <property type="match status" value="1"/>
</dbReference>
<evidence type="ECO:0000256" key="2">
    <source>
        <dbReference type="ARBA" id="ARBA00022491"/>
    </source>
</evidence>
<name>A0A0P0UPX3_ECHCD</name>
<evidence type="ECO:0000256" key="6">
    <source>
        <dbReference type="ARBA" id="ARBA00023015"/>
    </source>
</evidence>
<organism evidence="17">
    <name type="scientific">Echinocardium cordatum</name>
    <name type="common">Common heart urchin</name>
    <name type="synonym">Echinus cordatum</name>
    <dbReference type="NCBI Taxonomy" id="39298"/>
    <lineage>
        <taxon>Eukaryota</taxon>
        <taxon>Metazoa</taxon>
        <taxon>Echinodermata</taxon>
        <taxon>Eleutherozoa</taxon>
        <taxon>Echinozoa</taxon>
        <taxon>Echinoidea</taxon>
        <taxon>Euechinoidea</taxon>
        <taxon>Atelostomata</taxon>
        <taxon>Spatangoida</taxon>
        <taxon>Loveniidae</taxon>
        <taxon>Echinocardium</taxon>
    </lineage>
</organism>
<evidence type="ECO:0000256" key="1">
    <source>
        <dbReference type="ARBA" id="ARBA00004123"/>
    </source>
</evidence>
<dbReference type="PANTHER" id="PTHR11267">
    <property type="entry name" value="T-BOX PROTEIN-RELATED"/>
    <property type="match status" value="1"/>
</dbReference>
<gene>
    <name evidence="17" type="primary">tbr</name>
</gene>
<evidence type="ECO:0000313" key="17">
    <source>
        <dbReference type="EMBL" id="BAS66820.1"/>
    </source>
</evidence>
<comment type="subcellular location">
    <subcellularLocation>
        <location evidence="1 14">Nucleus</location>
    </subcellularLocation>
</comment>
<keyword evidence="8" id="KW-0010">Activator</keyword>
<dbReference type="FunFam" id="2.60.40.820:FF:000011">
    <property type="entry name" value="T-box transcription factor TBX21"/>
    <property type="match status" value="1"/>
</dbReference>
<dbReference type="GO" id="GO:0045893">
    <property type="term" value="P:positive regulation of DNA-templated transcription"/>
    <property type="evidence" value="ECO:0007669"/>
    <property type="project" value="InterPro"/>
</dbReference>
<comment type="caution">
    <text evidence="14">Lacks conserved residue(s) required for the propagation of feature annotation.</text>
</comment>
<proteinExistence type="evidence at transcript level"/>